<keyword evidence="1" id="KW-0732">Signal</keyword>
<dbReference type="OrthoDB" id="6529964at2"/>
<sequence length="346" mass="37296">MTTRLSRRQALALLGSAAGTSMLPKSSLAASGKVTVGTWGGAFQDVLTSSVSPILAKDQIEIVFDIAMQGERKTKLLAEKRLRTGSLDIVLLADNDMYEMNLAGVLAPLPADRIPQLEKLFPEFRNSYSVPQISSGLVIIYRSDRVAAAPKSYADLWTSKFAGKLGIADTLFVQNIIVASQVAAAGGPIDYEAGKKKLLELKASGVKIYPGVDQLAQGMKSGEVTTTIMWRARAAQWKDAGIPVDNVGATEGILPVTFEIGIPANAPNLSRSIAFIKSALSPEAQVAFAKQFGYAPTVSDSGISQEMLDKLGFTDQERAHYFKPDIKQIAELTPAWSDWWQTVFLA</sequence>
<dbReference type="PANTHER" id="PTHR30006:SF2">
    <property type="entry name" value="ABC TRANSPORTER SUBSTRATE-BINDING PROTEIN"/>
    <property type="match status" value="1"/>
</dbReference>
<dbReference type="GO" id="GO:0030976">
    <property type="term" value="F:thiamine pyrophosphate binding"/>
    <property type="evidence" value="ECO:0007669"/>
    <property type="project" value="TreeGrafter"/>
</dbReference>
<dbReference type="GO" id="GO:0030288">
    <property type="term" value="C:outer membrane-bounded periplasmic space"/>
    <property type="evidence" value="ECO:0007669"/>
    <property type="project" value="TreeGrafter"/>
</dbReference>
<proteinExistence type="predicted"/>
<evidence type="ECO:0000313" key="4">
    <source>
        <dbReference type="Proteomes" id="UP000248021"/>
    </source>
</evidence>
<keyword evidence="4" id="KW-1185">Reference proteome</keyword>
<dbReference type="PANTHER" id="PTHR30006">
    <property type="entry name" value="THIAMINE-BINDING PERIPLASMIC PROTEIN-RELATED"/>
    <property type="match status" value="1"/>
</dbReference>
<keyword evidence="2" id="KW-0574">Periplasm</keyword>
<dbReference type="Proteomes" id="UP000248021">
    <property type="component" value="Unassembled WGS sequence"/>
</dbReference>
<dbReference type="PROSITE" id="PS51318">
    <property type="entry name" value="TAT"/>
    <property type="match status" value="1"/>
</dbReference>
<dbReference type="InterPro" id="IPR006311">
    <property type="entry name" value="TAT_signal"/>
</dbReference>
<dbReference type="SUPFAM" id="SSF53850">
    <property type="entry name" value="Periplasmic binding protein-like II"/>
    <property type="match status" value="1"/>
</dbReference>
<dbReference type="RefSeq" id="WP_110375205.1">
    <property type="nucleotide sequence ID" value="NZ_JAHBRY010000001.1"/>
</dbReference>
<comment type="caution">
    <text evidence="3">The sequence shown here is derived from an EMBL/GenBank/DDBJ whole genome shotgun (WGS) entry which is preliminary data.</text>
</comment>
<accession>A0A2V3U4K2</accession>
<dbReference type="Gene3D" id="3.40.190.10">
    <property type="entry name" value="Periplasmic binding protein-like II"/>
    <property type="match status" value="2"/>
</dbReference>
<evidence type="ECO:0000313" key="3">
    <source>
        <dbReference type="EMBL" id="PXW57870.1"/>
    </source>
</evidence>
<organism evidence="3 4">
    <name type="scientific">Chelatococcus asaccharovorans</name>
    <dbReference type="NCBI Taxonomy" id="28210"/>
    <lineage>
        <taxon>Bacteria</taxon>
        <taxon>Pseudomonadati</taxon>
        <taxon>Pseudomonadota</taxon>
        <taxon>Alphaproteobacteria</taxon>
        <taxon>Hyphomicrobiales</taxon>
        <taxon>Chelatococcaceae</taxon>
        <taxon>Chelatococcus</taxon>
    </lineage>
</organism>
<dbReference type="GO" id="GO:0015888">
    <property type="term" value="P:thiamine transport"/>
    <property type="evidence" value="ECO:0007669"/>
    <property type="project" value="TreeGrafter"/>
</dbReference>
<reference evidence="3 4" key="1">
    <citation type="submission" date="2018-05" db="EMBL/GenBank/DDBJ databases">
        <title>Genomic Encyclopedia of Type Strains, Phase IV (KMG-IV): sequencing the most valuable type-strain genomes for metagenomic binning, comparative biology and taxonomic classification.</title>
        <authorList>
            <person name="Goeker M."/>
        </authorList>
    </citation>
    <scope>NUCLEOTIDE SEQUENCE [LARGE SCALE GENOMIC DNA]</scope>
    <source>
        <strain evidence="3 4">DSM 6462</strain>
    </source>
</reference>
<gene>
    <name evidence="3" type="ORF">C7450_10642</name>
</gene>
<dbReference type="AlphaFoldDB" id="A0A2V3U4K2"/>
<dbReference type="GO" id="GO:0030975">
    <property type="term" value="F:thiamine binding"/>
    <property type="evidence" value="ECO:0007669"/>
    <property type="project" value="TreeGrafter"/>
</dbReference>
<dbReference type="EMBL" id="QJJK01000006">
    <property type="protein sequence ID" value="PXW57870.1"/>
    <property type="molecule type" value="Genomic_DNA"/>
</dbReference>
<protein>
    <submittedName>
        <fullName evidence="3">Putative spermidine/putrescine transport system substrate-binding protein</fullName>
    </submittedName>
</protein>
<dbReference type="Pfam" id="PF13416">
    <property type="entry name" value="SBP_bac_8"/>
    <property type="match status" value="1"/>
</dbReference>
<dbReference type="InterPro" id="IPR006059">
    <property type="entry name" value="SBP"/>
</dbReference>
<evidence type="ECO:0000256" key="2">
    <source>
        <dbReference type="ARBA" id="ARBA00022764"/>
    </source>
</evidence>
<evidence type="ECO:0000256" key="1">
    <source>
        <dbReference type="ARBA" id="ARBA00022729"/>
    </source>
</evidence>
<name>A0A2V3U4K2_9HYPH</name>